<feature type="active site" description="For OMPdecase activity" evidence="8">
    <location>
        <position position="62"/>
    </location>
</feature>
<evidence type="ECO:0000256" key="5">
    <source>
        <dbReference type="ARBA" id="ARBA00023239"/>
    </source>
</evidence>
<dbReference type="AlphaFoldDB" id="A0A7V5NZX5"/>
<evidence type="ECO:0000256" key="2">
    <source>
        <dbReference type="ARBA" id="ARBA00004861"/>
    </source>
</evidence>
<comment type="function">
    <text evidence="1 7">Catalyzes the decarboxylation of orotidine 5'-monophosphate (OMP) to uridine 5'-monophosphate (UMP).</text>
</comment>
<dbReference type="Proteomes" id="UP000886101">
    <property type="component" value="Unassembled WGS sequence"/>
</dbReference>
<dbReference type="GO" id="GO:0004590">
    <property type="term" value="F:orotidine-5'-phosphate decarboxylase activity"/>
    <property type="evidence" value="ECO:0007669"/>
    <property type="project" value="UniProtKB-UniRule"/>
</dbReference>
<dbReference type="SUPFAM" id="SSF51366">
    <property type="entry name" value="Ribulose-phoshate binding barrel"/>
    <property type="match status" value="1"/>
</dbReference>
<name>A0A7V5NZX5_9BACT</name>
<proteinExistence type="inferred from homology"/>
<accession>A0A7V5NZX5</accession>
<evidence type="ECO:0000256" key="9">
    <source>
        <dbReference type="PIRSR" id="PIRSR614732-2"/>
    </source>
</evidence>
<reference evidence="12" key="1">
    <citation type="journal article" date="2020" name="mSystems">
        <title>Genome- and Community-Level Interaction Insights into Carbon Utilization and Element Cycling Functions of Hydrothermarchaeota in Hydrothermal Sediment.</title>
        <authorList>
            <person name="Zhou Z."/>
            <person name="Liu Y."/>
            <person name="Xu W."/>
            <person name="Pan J."/>
            <person name="Luo Z.H."/>
            <person name="Li M."/>
        </authorList>
    </citation>
    <scope>NUCLEOTIDE SEQUENCE [LARGE SCALE GENOMIC DNA]</scope>
    <source>
        <strain evidence="12">HyVt-533</strain>
    </source>
</reference>
<keyword evidence="5 7" id="KW-0456">Lyase</keyword>
<dbReference type="GO" id="GO:0006207">
    <property type="term" value="P:'de novo' pyrimidine nucleobase biosynthetic process"/>
    <property type="evidence" value="ECO:0007669"/>
    <property type="project" value="InterPro"/>
</dbReference>
<dbReference type="UniPathway" id="UPA00070">
    <property type="reaction ID" value="UER00120"/>
</dbReference>
<dbReference type="GO" id="GO:0005829">
    <property type="term" value="C:cytosol"/>
    <property type="evidence" value="ECO:0007669"/>
    <property type="project" value="TreeGrafter"/>
</dbReference>
<comment type="pathway">
    <text evidence="2 7 10">Pyrimidine metabolism; UMP biosynthesis via de novo pathway; UMP from orotate: step 2/2.</text>
</comment>
<feature type="active site" description="For OMPdecase activity" evidence="8">
    <location>
        <position position="67"/>
    </location>
</feature>
<dbReference type="PROSITE" id="PS00156">
    <property type="entry name" value="OMPDECASE"/>
    <property type="match status" value="1"/>
</dbReference>
<feature type="binding site" evidence="7 9">
    <location>
        <position position="182"/>
    </location>
    <ligand>
        <name>substrate</name>
    </ligand>
</feature>
<dbReference type="InterPro" id="IPR011060">
    <property type="entry name" value="RibuloseP-bd_barrel"/>
</dbReference>
<dbReference type="InterPro" id="IPR014732">
    <property type="entry name" value="OMPdecase"/>
</dbReference>
<dbReference type="Gene3D" id="3.20.20.70">
    <property type="entry name" value="Aldolase class I"/>
    <property type="match status" value="1"/>
</dbReference>
<dbReference type="NCBIfam" id="TIGR01740">
    <property type="entry name" value="pyrF"/>
    <property type="match status" value="1"/>
</dbReference>
<protein>
    <recommendedName>
        <fullName evidence="7">Orotidine 5'-phosphate decarboxylase</fullName>
        <ecNumber evidence="7">4.1.1.23</ecNumber>
    </recommendedName>
    <alternativeName>
        <fullName evidence="7">OMP decarboxylase</fullName>
        <shortName evidence="7">OMPDCase</shortName>
        <shortName evidence="7">OMPdecase</shortName>
    </alternativeName>
</protein>
<evidence type="ECO:0000259" key="11">
    <source>
        <dbReference type="SMART" id="SM00934"/>
    </source>
</evidence>
<feature type="binding site" evidence="7 9">
    <location>
        <position position="192"/>
    </location>
    <ligand>
        <name>substrate</name>
    </ligand>
</feature>
<dbReference type="InterPro" id="IPR018089">
    <property type="entry name" value="OMPdecase_AS"/>
</dbReference>
<evidence type="ECO:0000256" key="3">
    <source>
        <dbReference type="ARBA" id="ARBA00022793"/>
    </source>
</evidence>
<feature type="domain" description="Orotidine 5'-phosphate decarboxylase" evidence="11">
    <location>
        <begin position="6"/>
        <end position="228"/>
    </location>
</feature>
<comment type="catalytic activity">
    <reaction evidence="6 7 10">
        <text>orotidine 5'-phosphate + H(+) = UMP + CO2</text>
        <dbReference type="Rhea" id="RHEA:11596"/>
        <dbReference type="ChEBI" id="CHEBI:15378"/>
        <dbReference type="ChEBI" id="CHEBI:16526"/>
        <dbReference type="ChEBI" id="CHEBI:57538"/>
        <dbReference type="ChEBI" id="CHEBI:57865"/>
        <dbReference type="EC" id="4.1.1.23"/>
    </reaction>
</comment>
<dbReference type="InterPro" id="IPR001754">
    <property type="entry name" value="OMPdeCOase_dom"/>
</dbReference>
<comment type="caution">
    <text evidence="12">The sequence shown here is derived from an EMBL/GenBank/DDBJ whole genome shotgun (WGS) entry which is preliminary data.</text>
</comment>
<sequence>MDVRKRLIFPLDVSDLKKARSWVRKLKDHVGVFKIGLELFVAEGPPAIEMVREESQADIFLDLKLHDIPATMQKAAHRASLAGVDLLTVHMLAGREAVKKTVAAVEGGTKVFAVTILTSHTRAELMEIGYSPELSRDPQEAVLWLARLAYRAGCHGIVCSGKEVAAVKEAFKHLRVIVPGVRPSWASATHDQVRVVTPYEAILAGADYLVIGRPIREASDPVAAAAKILEEMKQAFVEQGVEVD</sequence>
<keyword evidence="3 7" id="KW-0210">Decarboxylase</keyword>
<dbReference type="Pfam" id="PF00215">
    <property type="entry name" value="OMPdecase"/>
    <property type="match status" value="1"/>
</dbReference>
<feature type="binding site" evidence="7 9">
    <location>
        <position position="118"/>
    </location>
    <ligand>
        <name>substrate</name>
    </ligand>
</feature>
<feature type="active site" description="Proton donor" evidence="7">
    <location>
        <position position="64"/>
    </location>
</feature>
<comment type="similarity">
    <text evidence="7">Belongs to the OMP decarboxylase family. Type 1 subfamily.</text>
</comment>
<dbReference type="SMART" id="SM00934">
    <property type="entry name" value="OMPdecase"/>
    <property type="match status" value="1"/>
</dbReference>
<evidence type="ECO:0000256" key="8">
    <source>
        <dbReference type="PIRSR" id="PIRSR614732-1"/>
    </source>
</evidence>
<comment type="subunit">
    <text evidence="7">Homodimer.</text>
</comment>
<organism evidence="12">
    <name type="scientific">Thermodesulfatator atlanticus</name>
    <dbReference type="NCBI Taxonomy" id="501497"/>
    <lineage>
        <taxon>Bacteria</taxon>
        <taxon>Pseudomonadati</taxon>
        <taxon>Thermodesulfobacteriota</taxon>
        <taxon>Thermodesulfobacteria</taxon>
        <taxon>Thermodesulfobacteriales</taxon>
        <taxon>Thermodesulfatatoraceae</taxon>
        <taxon>Thermodesulfatator</taxon>
    </lineage>
</organism>
<gene>
    <name evidence="7" type="primary">pyrF</name>
    <name evidence="12" type="ORF">ENJ96_05470</name>
</gene>
<dbReference type="CDD" id="cd04725">
    <property type="entry name" value="OMP_decarboxylase_like"/>
    <property type="match status" value="1"/>
</dbReference>
<evidence type="ECO:0000256" key="6">
    <source>
        <dbReference type="ARBA" id="ARBA00049157"/>
    </source>
</evidence>
<keyword evidence="4 7" id="KW-0665">Pyrimidine biosynthesis</keyword>
<evidence type="ECO:0000256" key="4">
    <source>
        <dbReference type="ARBA" id="ARBA00022975"/>
    </source>
</evidence>
<dbReference type="PANTHER" id="PTHR32119">
    <property type="entry name" value="OROTIDINE 5'-PHOSPHATE DECARBOXYLASE"/>
    <property type="match status" value="1"/>
</dbReference>
<evidence type="ECO:0000313" key="12">
    <source>
        <dbReference type="EMBL" id="HHI97285.1"/>
    </source>
</evidence>
<dbReference type="NCBIfam" id="NF001273">
    <property type="entry name" value="PRK00230.1"/>
    <property type="match status" value="1"/>
</dbReference>
<dbReference type="EMBL" id="DROK01000155">
    <property type="protein sequence ID" value="HHI97285.1"/>
    <property type="molecule type" value="Genomic_DNA"/>
</dbReference>
<evidence type="ECO:0000256" key="7">
    <source>
        <dbReference type="HAMAP-Rule" id="MF_01200"/>
    </source>
</evidence>
<dbReference type="InterPro" id="IPR013785">
    <property type="entry name" value="Aldolase_TIM"/>
</dbReference>
<feature type="binding site" evidence="7 9">
    <location>
        <position position="212"/>
    </location>
    <ligand>
        <name>substrate</name>
    </ligand>
</feature>
<feature type="binding site" evidence="7 9">
    <location>
        <position position="12"/>
    </location>
    <ligand>
        <name>substrate</name>
    </ligand>
</feature>
<feature type="binding site" evidence="7">
    <location>
        <begin position="62"/>
        <end position="71"/>
    </location>
    <ligand>
        <name>substrate</name>
    </ligand>
</feature>
<dbReference type="GO" id="GO:0044205">
    <property type="term" value="P:'de novo' UMP biosynthetic process"/>
    <property type="evidence" value="ECO:0007669"/>
    <property type="project" value="UniProtKB-UniRule"/>
</dbReference>
<feature type="binding site" evidence="7 9">
    <location>
        <position position="34"/>
    </location>
    <ligand>
        <name>substrate</name>
    </ligand>
</feature>
<evidence type="ECO:0000256" key="1">
    <source>
        <dbReference type="ARBA" id="ARBA00002356"/>
    </source>
</evidence>
<evidence type="ECO:0000256" key="10">
    <source>
        <dbReference type="RuleBase" id="RU000512"/>
    </source>
</evidence>
<dbReference type="EC" id="4.1.1.23" evidence="7"/>
<dbReference type="HAMAP" id="MF_01200_B">
    <property type="entry name" value="OMPdecase_type1_B"/>
    <property type="match status" value="1"/>
</dbReference>
<dbReference type="InterPro" id="IPR047596">
    <property type="entry name" value="OMPdecase_bac"/>
</dbReference>
<feature type="binding site" evidence="7 9">
    <location>
        <position position="213"/>
    </location>
    <ligand>
        <name>substrate</name>
    </ligand>
</feature>
<feature type="active site" description="For OMPdecase activity" evidence="8">
    <location>
        <position position="64"/>
    </location>
</feature>
<dbReference type="PANTHER" id="PTHR32119:SF2">
    <property type="entry name" value="OROTIDINE 5'-PHOSPHATE DECARBOXYLASE"/>
    <property type="match status" value="1"/>
</dbReference>